<organism evidence="2 3">
    <name type="scientific">Kosakonia arachidis</name>
    <dbReference type="NCBI Taxonomy" id="551989"/>
    <lineage>
        <taxon>Bacteria</taxon>
        <taxon>Pseudomonadati</taxon>
        <taxon>Pseudomonadota</taxon>
        <taxon>Gammaproteobacteria</taxon>
        <taxon>Enterobacterales</taxon>
        <taxon>Enterobacteriaceae</taxon>
        <taxon>Kosakonia</taxon>
    </lineage>
</organism>
<dbReference type="AlphaFoldDB" id="A0A1I7BZX5"/>
<keyword evidence="3" id="KW-1185">Reference proteome</keyword>
<feature type="region of interest" description="Disordered" evidence="1">
    <location>
        <begin position="1"/>
        <end position="23"/>
    </location>
</feature>
<gene>
    <name evidence="2" type="ORF">SAMN05192562_10377</name>
</gene>
<feature type="region of interest" description="Disordered" evidence="1">
    <location>
        <begin position="59"/>
        <end position="79"/>
    </location>
</feature>
<accession>A0A1I7BZX5</accession>
<sequence length="79" mass="8410">MQSSGSPLYLQAAPGASPMDNVKQQHLEKEIANLVNSYRTLEQPGAIAVDPEGHVFIAQGGNDDDGTKGWVSMSPVEDN</sequence>
<evidence type="ECO:0000313" key="3">
    <source>
        <dbReference type="Proteomes" id="UP000199187"/>
    </source>
</evidence>
<protein>
    <submittedName>
        <fullName evidence="2">Uncharacterized protein</fullName>
    </submittedName>
</protein>
<proteinExistence type="predicted"/>
<dbReference type="Proteomes" id="UP000199187">
    <property type="component" value="Unassembled WGS sequence"/>
</dbReference>
<reference evidence="3" key="1">
    <citation type="submission" date="2016-10" db="EMBL/GenBank/DDBJ databases">
        <authorList>
            <person name="Varghese N."/>
            <person name="Submissions S."/>
        </authorList>
    </citation>
    <scope>NUCLEOTIDE SEQUENCE [LARGE SCALE GENOMIC DNA]</scope>
    <source>
        <strain evidence="3">Ah-143</strain>
    </source>
</reference>
<evidence type="ECO:0000256" key="1">
    <source>
        <dbReference type="SAM" id="MobiDB-lite"/>
    </source>
</evidence>
<evidence type="ECO:0000313" key="2">
    <source>
        <dbReference type="EMBL" id="SFT92726.1"/>
    </source>
</evidence>
<dbReference type="EMBL" id="FPAU01000003">
    <property type="protein sequence ID" value="SFT92726.1"/>
    <property type="molecule type" value="Genomic_DNA"/>
</dbReference>
<name>A0A1I7BZX5_9ENTR</name>